<keyword evidence="2" id="KW-1185">Reference proteome</keyword>
<gene>
    <name evidence="1" type="ORF">NP493_2008g00007</name>
</gene>
<dbReference type="AlphaFoldDB" id="A0AAD9N448"/>
<evidence type="ECO:0000313" key="2">
    <source>
        <dbReference type="Proteomes" id="UP001209878"/>
    </source>
</evidence>
<reference evidence="1" key="1">
    <citation type="journal article" date="2023" name="Mol. Biol. Evol.">
        <title>Third-Generation Sequencing Reveals the Adaptive Role of the Epigenome in Three Deep-Sea Polychaetes.</title>
        <authorList>
            <person name="Perez M."/>
            <person name="Aroh O."/>
            <person name="Sun Y."/>
            <person name="Lan Y."/>
            <person name="Juniper S.K."/>
            <person name="Young C.R."/>
            <person name="Angers B."/>
            <person name="Qian P.Y."/>
        </authorList>
    </citation>
    <scope>NUCLEOTIDE SEQUENCE</scope>
    <source>
        <strain evidence="1">R07B-5</strain>
    </source>
</reference>
<proteinExistence type="predicted"/>
<protein>
    <submittedName>
        <fullName evidence="1">Uncharacterized protein</fullName>
    </submittedName>
</protein>
<dbReference type="EMBL" id="JAODUO010002007">
    <property type="protein sequence ID" value="KAK2156025.1"/>
    <property type="molecule type" value="Genomic_DNA"/>
</dbReference>
<name>A0AAD9N448_RIDPI</name>
<dbReference type="Proteomes" id="UP001209878">
    <property type="component" value="Unassembled WGS sequence"/>
</dbReference>
<sequence length="74" mass="8939">MPRKLKIKLYITVIRPVRLYGAECWTVRKKEKQNLEKPDVRMWRRMKGVTLRDKVKSVDIRKELGVKSTQEKVR</sequence>
<accession>A0AAD9N448</accession>
<comment type="caution">
    <text evidence="1">The sequence shown here is derived from an EMBL/GenBank/DDBJ whole genome shotgun (WGS) entry which is preliminary data.</text>
</comment>
<evidence type="ECO:0000313" key="1">
    <source>
        <dbReference type="EMBL" id="KAK2156025.1"/>
    </source>
</evidence>
<organism evidence="1 2">
    <name type="scientific">Ridgeia piscesae</name>
    <name type="common">Tubeworm</name>
    <dbReference type="NCBI Taxonomy" id="27915"/>
    <lineage>
        <taxon>Eukaryota</taxon>
        <taxon>Metazoa</taxon>
        <taxon>Spiralia</taxon>
        <taxon>Lophotrochozoa</taxon>
        <taxon>Annelida</taxon>
        <taxon>Polychaeta</taxon>
        <taxon>Sedentaria</taxon>
        <taxon>Canalipalpata</taxon>
        <taxon>Sabellida</taxon>
        <taxon>Siboglinidae</taxon>
        <taxon>Ridgeia</taxon>
    </lineage>
</organism>